<dbReference type="EMBL" id="JAENHO010000004">
    <property type="protein sequence ID" value="MBL7255747.1"/>
    <property type="molecule type" value="Genomic_DNA"/>
</dbReference>
<comment type="caution">
    <text evidence="1">The sequence shown here is derived from an EMBL/GenBank/DDBJ whole genome shotgun (WGS) entry which is preliminary data.</text>
</comment>
<gene>
    <name evidence="1" type="ORF">JKJ07_15700</name>
</gene>
<evidence type="ECO:0000313" key="2">
    <source>
        <dbReference type="Proteomes" id="UP000598996"/>
    </source>
</evidence>
<sequence>MDLDDTLRAWAAQEVTLPTPIVDDVFRQVVASSPGLDTRWWTRFSGRLAANVVASTRPRIPVTGVR</sequence>
<keyword evidence="2" id="KW-1185">Reference proteome</keyword>
<protein>
    <submittedName>
        <fullName evidence="1">Uncharacterized protein</fullName>
    </submittedName>
</protein>
<name>A0ABS1VPS2_9ACTN</name>
<dbReference type="Proteomes" id="UP000598996">
    <property type="component" value="Unassembled WGS sequence"/>
</dbReference>
<proteinExistence type="predicted"/>
<dbReference type="RefSeq" id="WP_202992253.1">
    <property type="nucleotide sequence ID" value="NZ_JAENHO010000004.1"/>
</dbReference>
<evidence type="ECO:0000313" key="1">
    <source>
        <dbReference type="EMBL" id="MBL7255747.1"/>
    </source>
</evidence>
<organism evidence="1 2">
    <name type="scientific">Paractinoplanes lichenicola</name>
    <dbReference type="NCBI Taxonomy" id="2802976"/>
    <lineage>
        <taxon>Bacteria</taxon>
        <taxon>Bacillati</taxon>
        <taxon>Actinomycetota</taxon>
        <taxon>Actinomycetes</taxon>
        <taxon>Micromonosporales</taxon>
        <taxon>Micromonosporaceae</taxon>
        <taxon>Paractinoplanes</taxon>
    </lineage>
</organism>
<reference evidence="1 2" key="1">
    <citation type="submission" date="2021-01" db="EMBL/GenBank/DDBJ databases">
        <title>Actinoplanes sp. nov. LDG1-01 isolated from lichen.</title>
        <authorList>
            <person name="Saeng-In P."/>
            <person name="Phongsopitanun W."/>
            <person name="Kanchanasin P."/>
            <person name="Yuki M."/>
            <person name="Kudo T."/>
            <person name="Ohkuma M."/>
            <person name="Tanasupawat S."/>
        </authorList>
    </citation>
    <scope>NUCLEOTIDE SEQUENCE [LARGE SCALE GENOMIC DNA]</scope>
    <source>
        <strain evidence="1 2">LDG1-01</strain>
    </source>
</reference>
<accession>A0ABS1VPS2</accession>